<keyword evidence="5" id="KW-0645">Protease</keyword>
<keyword evidence="7" id="KW-0677">Repeat</keyword>
<feature type="domain" description="UBA" evidence="16">
    <location>
        <begin position="173"/>
        <end position="214"/>
    </location>
</feature>
<gene>
    <name evidence="18" type="ORF">SAY87_003188</name>
</gene>
<evidence type="ECO:0000256" key="10">
    <source>
        <dbReference type="ARBA" id="ARBA00022801"/>
    </source>
</evidence>
<dbReference type="Pfam" id="PF00627">
    <property type="entry name" value="UBA"/>
    <property type="match status" value="1"/>
</dbReference>
<dbReference type="InterPro" id="IPR028889">
    <property type="entry name" value="USP"/>
</dbReference>
<dbReference type="SMART" id="SM00165">
    <property type="entry name" value="UBA"/>
    <property type="match status" value="2"/>
</dbReference>
<evidence type="ECO:0000259" key="17">
    <source>
        <dbReference type="PROSITE" id="PS50235"/>
    </source>
</evidence>
<evidence type="ECO:0000256" key="12">
    <source>
        <dbReference type="ARBA" id="ARBA00022833"/>
    </source>
</evidence>
<dbReference type="PROSITE" id="PS50030">
    <property type="entry name" value="UBA"/>
    <property type="match status" value="2"/>
</dbReference>
<evidence type="ECO:0000256" key="8">
    <source>
        <dbReference type="ARBA" id="ARBA00022771"/>
    </source>
</evidence>
<dbReference type="FunFam" id="1.10.8.10:FF:000086">
    <property type="entry name" value="Ubiquitin carboxyl-terminal hydrolase"/>
    <property type="match status" value="1"/>
</dbReference>
<evidence type="ECO:0000256" key="15">
    <source>
        <dbReference type="ARBA" id="ARBA00032096"/>
    </source>
</evidence>
<evidence type="ECO:0000256" key="7">
    <source>
        <dbReference type="ARBA" id="ARBA00022737"/>
    </source>
</evidence>
<dbReference type="InterPro" id="IPR009060">
    <property type="entry name" value="UBA-like_sf"/>
</dbReference>
<sequence length="349" mass="38700">MATPMDLHRSNLSVFGYQSRSIAFTSKHVASPSTLRYLSLPSFASVCYSTFDRRGDSTGTSRKGYPLRMFKTVIAASHPEFSTMRQQRSIFYCRTTVLTSFPDYLVLHVRKFVMEASWVPKKLDVYIDVPTLLTSVICGVWIFNLGRSCYLRRDLLFFHGTVPENEVELNKLKANEDIVAQLVSVGFNYLHCEKAAIRTSNLSVEAAMDWLLSHMDDVDINDPVSDDAANEGNAFSNIDQSKVDTLISFGFPEDIARSVLKASGGDIEKAMDWIFSNPGASTSSNMDAVVTSSSTSNPSNANLPDGAGKYRLIGIVSHIGTSTHCGHYVAYIYKDGRWAIFNDNKVGVF</sequence>
<dbReference type="PROSITE" id="PS50235">
    <property type="entry name" value="USP_3"/>
    <property type="match status" value="1"/>
</dbReference>
<evidence type="ECO:0000256" key="13">
    <source>
        <dbReference type="ARBA" id="ARBA00029877"/>
    </source>
</evidence>
<keyword evidence="8" id="KW-0863">Zinc-finger</keyword>
<dbReference type="InterPro" id="IPR028881">
    <property type="entry name" value="PAN2_UCH_dom"/>
</dbReference>
<evidence type="ECO:0000256" key="14">
    <source>
        <dbReference type="ARBA" id="ARBA00029889"/>
    </source>
</evidence>
<accession>A0AAN7QHE8</accession>
<evidence type="ECO:0000256" key="4">
    <source>
        <dbReference type="ARBA" id="ARBA00014611"/>
    </source>
</evidence>
<comment type="caution">
    <text evidence="18">The sequence shown here is derived from an EMBL/GenBank/DDBJ whole genome shotgun (WGS) entry which is preliminary data.</text>
</comment>
<comment type="similarity">
    <text evidence="2">Belongs to the peptidase C19 family.</text>
</comment>
<evidence type="ECO:0000259" key="16">
    <source>
        <dbReference type="PROSITE" id="PS50030"/>
    </source>
</evidence>
<dbReference type="PROSITE" id="PS00973">
    <property type="entry name" value="USP_2"/>
    <property type="match status" value="1"/>
</dbReference>
<dbReference type="GO" id="GO:0016579">
    <property type="term" value="P:protein deubiquitination"/>
    <property type="evidence" value="ECO:0007669"/>
    <property type="project" value="InterPro"/>
</dbReference>
<dbReference type="PANTHER" id="PTHR21646">
    <property type="entry name" value="UBIQUITIN CARBOXYL-TERMINAL HYDROLASE"/>
    <property type="match status" value="1"/>
</dbReference>
<dbReference type="EC" id="3.4.19.12" evidence="3"/>
<dbReference type="Gene3D" id="3.90.70.10">
    <property type="entry name" value="Cysteine proteinases"/>
    <property type="match status" value="1"/>
</dbReference>
<keyword evidence="11" id="KW-0788">Thiol protease</keyword>
<comment type="catalytic activity">
    <reaction evidence="1">
        <text>Thiol-dependent hydrolysis of ester, thioester, amide, peptide and isopeptide bonds formed by the C-terminal Gly of ubiquitin (a 76-residue protein attached to proteins as an intracellular targeting signal).</text>
        <dbReference type="EC" id="3.4.19.12"/>
    </reaction>
</comment>
<proteinExistence type="inferred from homology"/>
<keyword evidence="9" id="KW-0833">Ubl conjugation pathway</keyword>
<evidence type="ECO:0000256" key="6">
    <source>
        <dbReference type="ARBA" id="ARBA00022723"/>
    </source>
</evidence>
<evidence type="ECO:0000256" key="3">
    <source>
        <dbReference type="ARBA" id="ARBA00012759"/>
    </source>
</evidence>
<keyword evidence="12" id="KW-0862">Zinc</keyword>
<feature type="domain" description="USP" evidence="17">
    <location>
        <begin position="1"/>
        <end position="349"/>
    </location>
</feature>
<dbReference type="GO" id="GO:0004843">
    <property type="term" value="F:cysteine-type deubiquitinase activity"/>
    <property type="evidence" value="ECO:0007669"/>
    <property type="project" value="UniProtKB-EC"/>
</dbReference>
<evidence type="ECO:0000256" key="11">
    <source>
        <dbReference type="ARBA" id="ARBA00022807"/>
    </source>
</evidence>
<evidence type="ECO:0000256" key="9">
    <source>
        <dbReference type="ARBA" id="ARBA00022786"/>
    </source>
</evidence>
<dbReference type="InterPro" id="IPR018200">
    <property type="entry name" value="USP_CS"/>
</dbReference>
<dbReference type="Pfam" id="PF22562">
    <property type="entry name" value="UBA_7"/>
    <property type="match status" value="1"/>
</dbReference>
<evidence type="ECO:0000256" key="1">
    <source>
        <dbReference type="ARBA" id="ARBA00000707"/>
    </source>
</evidence>
<dbReference type="AlphaFoldDB" id="A0AAN7QHE8"/>
<dbReference type="Proteomes" id="UP001345219">
    <property type="component" value="Chromosome 3"/>
</dbReference>
<name>A0AAN7QHE8_9MYRT</name>
<dbReference type="EMBL" id="JAXIOK010000006">
    <property type="protein sequence ID" value="KAK4768047.1"/>
    <property type="molecule type" value="Genomic_DNA"/>
</dbReference>
<evidence type="ECO:0000256" key="5">
    <source>
        <dbReference type="ARBA" id="ARBA00022670"/>
    </source>
</evidence>
<dbReference type="Gene3D" id="1.10.8.10">
    <property type="entry name" value="DNA helicase RuvA subunit, C-terminal domain"/>
    <property type="match status" value="2"/>
</dbReference>
<dbReference type="GO" id="GO:0008270">
    <property type="term" value="F:zinc ion binding"/>
    <property type="evidence" value="ECO:0007669"/>
    <property type="project" value="UniProtKB-KW"/>
</dbReference>
<keyword evidence="10" id="KW-0378">Hydrolase</keyword>
<dbReference type="GO" id="GO:0006508">
    <property type="term" value="P:proteolysis"/>
    <property type="evidence" value="ECO:0007669"/>
    <property type="project" value="UniProtKB-KW"/>
</dbReference>
<evidence type="ECO:0000313" key="18">
    <source>
        <dbReference type="EMBL" id="KAK4768047.1"/>
    </source>
</evidence>
<dbReference type="SUPFAM" id="SSF46934">
    <property type="entry name" value="UBA-like"/>
    <property type="match status" value="1"/>
</dbReference>
<dbReference type="InterPro" id="IPR015940">
    <property type="entry name" value="UBA"/>
</dbReference>
<feature type="domain" description="UBA" evidence="16">
    <location>
        <begin position="237"/>
        <end position="277"/>
    </location>
</feature>
<dbReference type="InterPro" id="IPR050185">
    <property type="entry name" value="Ub_carboxyl-term_hydrolase"/>
</dbReference>
<dbReference type="PANTHER" id="PTHR21646:SF10">
    <property type="entry name" value="UBIQUITIN CARBOXYL-TERMINAL HYDROLASE 14"/>
    <property type="match status" value="1"/>
</dbReference>
<reference evidence="18 19" key="1">
    <citation type="journal article" date="2023" name="Hortic Res">
        <title>Pangenome of water caltrop reveals structural variations and asymmetric subgenome divergence after allopolyploidization.</title>
        <authorList>
            <person name="Zhang X."/>
            <person name="Chen Y."/>
            <person name="Wang L."/>
            <person name="Yuan Y."/>
            <person name="Fang M."/>
            <person name="Shi L."/>
            <person name="Lu R."/>
            <person name="Comes H.P."/>
            <person name="Ma Y."/>
            <person name="Chen Y."/>
            <person name="Huang G."/>
            <person name="Zhou Y."/>
            <person name="Zheng Z."/>
            <person name="Qiu Y."/>
        </authorList>
    </citation>
    <scope>NUCLEOTIDE SEQUENCE [LARGE SCALE GENOMIC DNA]</scope>
    <source>
        <tissue evidence="18">Roots</tissue>
    </source>
</reference>
<dbReference type="InterPro" id="IPR038765">
    <property type="entry name" value="Papain-like_cys_pep_sf"/>
</dbReference>
<evidence type="ECO:0000313" key="19">
    <source>
        <dbReference type="Proteomes" id="UP001345219"/>
    </source>
</evidence>
<keyword evidence="6" id="KW-0479">Metal-binding</keyword>
<evidence type="ECO:0000256" key="2">
    <source>
        <dbReference type="ARBA" id="ARBA00009085"/>
    </source>
</evidence>
<keyword evidence="19" id="KW-1185">Reference proteome</keyword>
<dbReference type="Pfam" id="PF13423">
    <property type="entry name" value="UCH_1"/>
    <property type="match status" value="1"/>
</dbReference>
<protein>
    <recommendedName>
        <fullName evidence="4">Ubiquitin carboxyl-terminal hydrolase 14</fullName>
        <ecNumber evidence="3">3.4.19.12</ecNumber>
    </recommendedName>
    <alternativeName>
        <fullName evidence="13">Deubiquitinating enzyme 14</fullName>
    </alternativeName>
    <alternativeName>
        <fullName evidence="14">Ubiquitin thioesterase 14</fullName>
    </alternativeName>
    <alternativeName>
        <fullName evidence="15">Ubiquitin-specific-processing protease 14</fullName>
    </alternativeName>
</protein>
<dbReference type="SUPFAM" id="SSF54001">
    <property type="entry name" value="Cysteine proteinases"/>
    <property type="match status" value="1"/>
</dbReference>
<organism evidence="18 19">
    <name type="scientific">Trapa incisa</name>
    <dbReference type="NCBI Taxonomy" id="236973"/>
    <lineage>
        <taxon>Eukaryota</taxon>
        <taxon>Viridiplantae</taxon>
        <taxon>Streptophyta</taxon>
        <taxon>Embryophyta</taxon>
        <taxon>Tracheophyta</taxon>
        <taxon>Spermatophyta</taxon>
        <taxon>Magnoliopsida</taxon>
        <taxon>eudicotyledons</taxon>
        <taxon>Gunneridae</taxon>
        <taxon>Pentapetalae</taxon>
        <taxon>rosids</taxon>
        <taxon>malvids</taxon>
        <taxon>Myrtales</taxon>
        <taxon>Lythraceae</taxon>
        <taxon>Trapa</taxon>
    </lineage>
</organism>